<dbReference type="InterPro" id="IPR037873">
    <property type="entry name" value="BamE-like"/>
</dbReference>
<dbReference type="PROSITE" id="PS51257">
    <property type="entry name" value="PROKAR_LIPOPROTEIN"/>
    <property type="match status" value="1"/>
</dbReference>
<evidence type="ECO:0008006" key="5">
    <source>
        <dbReference type="Google" id="ProtNLM"/>
    </source>
</evidence>
<reference evidence="3 4" key="1">
    <citation type="submission" date="2018-02" db="EMBL/GenBank/DDBJ databases">
        <title>Genome sequencing of Solimonas sp. HR-BB.</title>
        <authorList>
            <person name="Lee Y."/>
            <person name="Jeon C.O."/>
        </authorList>
    </citation>
    <scope>NUCLEOTIDE SEQUENCE [LARGE SCALE GENOMIC DNA]</scope>
    <source>
        <strain evidence="3 4">HR-BB</strain>
    </source>
</reference>
<dbReference type="AlphaFoldDB" id="A0A2S5TEV2"/>
<dbReference type="EMBL" id="PSNW01000006">
    <property type="protein sequence ID" value="PPE73505.1"/>
    <property type="molecule type" value="Genomic_DNA"/>
</dbReference>
<gene>
    <name evidence="3" type="ORF">C3942_11910</name>
</gene>
<proteinExistence type="predicted"/>
<feature type="chain" id="PRO_5015634194" description="Lipoprotein SmpA/OmlA domain-containing protein" evidence="2">
    <location>
        <begin position="18"/>
        <end position="90"/>
    </location>
</feature>
<evidence type="ECO:0000256" key="2">
    <source>
        <dbReference type="SAM" id="SignalP"/>
    </source>
</evidence>
<dbReference type="RefSeq" id="WP_104230567.1">
    <property type="nucleotide sequence ID" value="NZ_PSNW01000006.1"/>
</dbReference>
<dbReference type="Gene3D" id="3.30.1450.10">
    <property type="match status" value="1"/>
</dbReference>
<keyword evidence="4" id="KW-1185">Reference proteome</keyword>
<comment type="caution">
    <text evidence="3">The sequence shown here is derived from an EMBL/GenBank/DDBJ whole genome shotgun (WGS) entry which is preliminary data.</text>
</comment>
<keyword evidence="1 2" id="KW-0732">Signal</keyword>
<sequence>MSPRFLAALALATLVLAACSRVTPENYERVEAGMKREDVHAILGQPDEVSGGGFGGLSVSTETWKGRKHVVQVSYGGDTVVIKHIDAVQP</sequence>
<evidence type="ECO:0000256" key="1">
    <source>
        <dbReference type="ARBA" id="ARBA00022729"/>
    </source>
</evidence>
<dbReference type="Proteomes" id="UP000238220">
    <property type="component" value="Unassembled WGS sequence"/>
</dbReference>
<evidence type="ECO:0000313" key="3">
    <source>
        <dbReference type="EMBL" id="PPE73505.1"/>
    </source>
</evidence>
<organism evidence="3 4">
    <name type="scientific">Solimonas fluminis</name>
    <dbReference type="NCBI Taxonomy" id="2086571"/>
    <lineage>
        <taxon>Bacteria</taxon>
        <taxon>Pseudomonadati</taxon>
        <taxon>Pseudomonadota</taxon>
        <taxon>Gammaproteobacteria</taxon>
        <taxon>Nevskiales</taxon>
        <taxon>Nevskiaceae</taxon>
        <taxon>Solimonas</taxon>
    </lineage>
</organism>
<feature type="signal peptide" evidence="2">
    <location>
        <begin position="1"/>
        <end position="17"/>
    </location>
</feature>
<accession>A0A2S5TEV2</accession>
<dbReference type="OrthoDB" id="5422169at2"/>
<protein>
    <recommendedName>
        <fullName evidence="5">Lipoprotein SmpA/OmlA domain-containing protein</fullName>
    </recommendedName>
</protein>
<evidence type="ECO:0000313" key="4">
    <source>
        <dbReference type="Proteomes" id="UP000238220"/>
    </source>
</evidence>
<name>A0A2S5TEV2_9GAMM</name>